<dbReference type="Proteomes" id="UP001174909">
    <property type="component" value="Unassembled WGS sequence"/>
</dbReference>
<reference evidence="10" key="1">
    <citation type="submission" date="2023-03" db="EMBL/GenBank/DDBJ databases">
        <authorList>
            <person name="Steffen K."/>
            <person name="Cardenas P."/>
        </authorList>
    </citation>
    <scope>NUCLEOTIDE SEQUENCE</scope>
</reference>
<evidence type="ECO:0000313" key="11">
    <source>
        <dbReference type="Proteomes" id="UP001174909"/>
    </source>
</evidence>
<dbReference type="FunFam" id="2.10.110.10:FF:000069">
    <property type="entry name" value="Uncharacterized protein, isoform Z"/>
    <property type="match status" value="1"/>
</dbReference>
<feature type="compositionally biased region" description="Pro residues" evidence="7">
    <location>
        <begin position="197"/>
        <end position="206"/>
    </location>
</feature>
<evidence type="ECO:0000256" key="2">
    <source>
        <dbReference type="ARBA" id="ARBA00022490"/>
    </source>
</evidence>
<dbReference type="Pfam" id="PF00595">
    <property type="entry name" value="PDZ"/>
    <property type="match status" value="1"/>
</dbReference>
<dbReference type="GO" id="GO:0001725">
    <property type="term" value="C:stress fiber"/>
    <property type="evidence" value="ECO:0007669"/>
    <property type="project" value="TreeGrafter"/>
</dbReference>
<dbReference type="InterPro" id="IPR001781">
    <property type="entry name" value="Znf_LIM"/>
</dbReference>
<dbReference type="GO" id="GO:0005912">
    <property type="term" value="C:adherens junction"/>
    <property type="evidence" value="ECO:0007669"/>
    <property type="project" value="TreeGrafter"/>
</dbReference>
<evidence type="ECO:0000256" key="3">
    <source>
        <dbReference type="ARBA" id="ARBA00022723"/>
    </source>
</evidence>
<dbReference type="GO" id="GO:0046872">
    <property type="term" value="F:metal ion binding"/>
    <property type="evidence" value="ECO:0007669"/>
    <property type="project" value="UniProtKB-KW"/>
</dbReference>
<feature type="compositionally biased region" description="Pro residues" evidence="7">
    <location>
        <begin position="242"/>
        <end position="266"/>
    </location>
</feature>
<dbReference type="PROSITE" id="PS00478">
    <property type="entry name" value="LIM_DOMAIN_1"/>
    <property type="match status" value="1"/>
</dbReference>
<proteinExistence type="predicted"/>
<keyword evidence="5 6" id="KW-0440">LIM domain</keyword>
<evidence type="ECO:0000256" key="6">
    <source>
        <dbReference type="PROSITE-ProRule" id="PRU00125"/>
    </source>
</evidence>
<dbReference type="GO" id="GO:0031941">
    <property type="term" value="C:filamentous actin"/>
    <property type="evidence" value="ECO:0007669"/>
    <property type="project" value="TreeGrafter"/>
</dbReference>
<dbReference type="InterPro" id="IPR036034">
    <property type="entry name" value="PDZ_sf"/>
</dbReference>
<evidence type="ECO:0000256" key="4">
    <source>
        <dbReference type="ARBA" id="ARBA00022833"/>
    </source>
</evidence>
<dbReference type="SUPFAM" id="SSF50156">
    <property type="entry name" value="PDZ domain-like"/>
    <property type="match status" value="1"/>
</dbReference>
<dbReference type="InterPro" id="IPR050604">
    <property type="entry name" value="PDZ-LIM_domain"/>
</dbReference>
<organism evidence="10 11">
    <name type="scientific">Geodia barretti</name>
    <name type="common">Barrett's horny sponge</name>
    <dbReference type="NCBI Taxonomy" id="519541"/>
    <lineage>
        <taxon>Eukaryota</taxon>
        <taxon>Metazoa</taxon>
        <taxon>Porifera</taxon>
        <taxon>Demospongiae</taxon>
        <taxon>Heteroscleromorpha</taxon>
        <taxon>Tetractinellida</taxon>
        <taxon>Astrophorina</taxon>
        <taxon>Geodiidae</taxon>
        <taxon>Geodia</taxon>
    </lineage>
</organism>
<dbReference type="PROSITE" id="PS50023">
    <property type="entry name" value="LIM_DOMAIN_2"/>
    <property type="match status" value="1"/>
</dbReference>
<dbReference type="EMBL" id="CASHTH010001531">
    <property type="protein sequence ID" value="CAI8016460.1"/>
    <property type="molecule type" value="Genomic_DNA"/>
</dbReference>
<protein>
    <submittedName>
        <fullName evidence="10">PDZ and LIM domain protein 7</fullName>
    </submittedName>
</protein>
<feature type="compositionally biased region" description="Polar residues" evidence="7">
    <location>
        <begin position="169"/>
        <end position="180"/>
    </location>
</feature>
<feature type="domain" description="PDZ" evidence="9">
    <location>
        <begin position="3"/>
        <end position="85"/>
    </location>
</feature>
<evidence type="ECO:0000259" key="9">
    <source>
        <dbReference type="PROSITE" id="PS50106"/>
    </source>
</evidence>
<comment type="subcellular location">
    <subcellularLocation>
        <location evidence="1">Cytoplasm</location>
    </subcellularLocation>
</comment>
<dbReference type="AlphaFoldDB" id="A0AA35RRM0"/>
<evidence type="ECO:0000256" key="7">
    <source>
        <dbReference type="SAM" id="MobiDB-lite"/>
    </source>
</evidence>
<dbReference type="PRINTS" id="PR01217">
    <property type="entry name" value="PRICHEXTENSN"/>
</dbReference>
<dbReference type="PANTHER" id="PTHR24214:SF38">
    <property type="entry name" value="PDZ AND LIM DOMAIN PROTEIN ZASP-RELATED"/>
    <property type="match status" value="1"/>
</dbReference>
<dbReference type="GO" id="GO:0051371">
    <property type="term" value="F:muscle alpha-actinin binding"/>
    <property type="evidence" value="ECO:0007669"/>
    <property type="project" value="TreeGrafter"/>
</dbReference>
<dbReference type="Pfam" id="PF00412">
    <property type="entry name" value="LIM"/>
    <property type="match status" value="2"/>
</dbReference>
<dbReference type="InterPro" id="IPR001478">
    <property type="entry name" value="PDZ"/>
</dbReference>
<dbReference type="PROSITE" id="PS50106">
    <property type="entry name" value="PDZ"/>
    <property type="match status" value="1"/>
</dbReference>
<dbReference type="GO" id="GO:0005737">
    <property type="term" value="C:cytoplasm"/>
    <property type="evidence" value="ECO:0007669"/>
    <property type="project" value="UniProtKB-SubCell"/>
</dbReference>
<gene>
    <name evidence="10" type="ORF">GBAR_LOCUS10096</name>
</gene>
<keyword evidence="3 6" id="KW-0479">Metal-binding</keyword>
<name>A0AA35RRM0_GEOBA</name>
<feature type="region of interest" description="Disordered" evidence="7">
    <location>
        <begin position="80"/>
        <end position="272"/>
    </location>
</feature>
<dbReference type="GO" id="GO:0030036">
    <property type="term" value="P:actin cytoskeleton organization"/>
    <property type="evidence" value="ECO:0007669"/>
    <property type="project" value="TreeGrafter"/>
</dbReference>
<evidence type="ECO:0000259" key="8">
    <source>
        <dbReference type="PROSITE" id="PS50023"/>
    </source>
</evidence>
<keyword evidence="4 6" id="KW-0862">Zinc</keyword>
<feature type="domain" description="LIM zinc-binding" evidence="8">
    <location>
        <begin position="287"/>
        <end position="346"/>
    </location>
</feature>
<dbReference type="SUPFAM" id="SSF57716">
    <property type="entry name" value="Glucocorticoid receptor-like (DNA-binding domain)"/>
    <property type="match status" value="2"/>
</dbReference>
<accession>A0AA35RRM0</accession>
<evidence type="ECO:0000256" key="1">
    <source>
        <dbReference type="ARBA" id="ARBA00004496"/>
    </source>
</evidence>
<dbReference type="FunFam" id="2.30.42.10:FF:000055">
    <property type="entry name" value="PDZ and LIM domain protein 3"/>
    <property type="match status" value="1"/>
</dbReference>
<dbReference type="GO" id="GO:0003779">
    <property type="term" value="F:actin binding"/>
    <property type="evidence" value="ECO:0007669"/>
    <property type="project" value="TreeGrafter"/>
</dbReference>
<dbReference type="Gene3D" id="2.30.42.10">
    <property type="match status" value="1"/>
</dbReference>
<dbReference type="SMART" id="SM00132">
    <property type="entry name" value="LIM"/>
    <property type="match status" value="2"/>
</dbReference>
<feature type="compositionally biased region" description="Basic and acidic residues" evidence="7">
    <location>
        <begin position="208"/>
        <end position="219"/>
    </location>
</feature>
<keyword evidence="2" id="KW-0963">Cytoplasm</keyword>
<sequence length="392" mass="41890">MATRTIHLSGGRPWGITLSGGRDFGAPLCVSKVTAGGKAQKGGVNKGDYVISINGDLTDGLLHFDAQQMIKATGMSLQLTLSGTPPKSPSMARANPFTNQDSTDSRPRPPSPPPATSPVSGGNRAKPTASPSSYHTPAPPREDSVKLPYPEGPPVQRSPLSPDSGLDRGSTSTSTYQSPSFRRLHDAPETVPSALGPCPPRPPSPPSEKMRDIRIDDGNTVKTSYKPRPPPTVTSKVTTPPKTSPIPKPAPPPSSTSPSPRSPVPTSPVGNQQMTPAVAAKLTQRQGVCAACSQPIRGPYATAMGRSWHPEHFVCTSCQKQLQNTMFVFEEESIFCENCYAKKFAKTCHSCHKSIVGPCITAQDLSWHQEHFVCSRCRTDLSQGVYNVCVLF</sequence>
<evidence type="ECO:0000256" key="5">
    <source>
        <dbReference type="ARBA" id="ARBA00023038"/>
    </source>
</evidence>
<dbReference type="PANTHER" id="PTHR24214">
    <property type="entry name" value="PDZ AND LIM DOMAIN PROTEIN ZASP"/>
    <property type="match status" value="1"/>
</dbReference>
<dbReference type="CDD" id="cd09361">
    <property type="entry name" value="LIM1_Enigma_like"/>
    <property type="match status" value="1"/>
</dbReference>
<keyword evidence="11" id="KW-1185">Reference proteome</keyword>
<dbReference type="Gene3D" id="2.10.110.10">
    <property type="entry name" value="Cysteine Rich Protein"/>
    <property type="match status" value="2"/>
</dbReference>
<dbReference type="SMART" id="SM00228">
    <property type="entry name" value="PDZ"/>
    <property type="match status" value="1"/>
</dbReference>
<evidence type="ECO:0000313" key="10">
    <source>
        <dbReference type="EMBL" id="CAI8016460.1"/>
    </source>
</evidence>
<comment type="caution">
    <text evidence="10">The sequence shown here is derived from an EMBL/GenBank/DDBJ whole genome shotgun (WGS) entry which is preliminary data.</text>
</comment>